<evidence type="ECO:0008006" key="5">
    <source>
        <dbReference type="Google" id="ProtNLM"/>
    </source>
</evidence>
<organism evidence="3 4">
    <name type="scientific">Bombilactobacillus mellis</name>
    <dbReference type="NCBI Taxonomy" id="1218508"/>
    <lineage>
        <taxon>Bacteria</taxon>
        <taxon>Bacillati</taxon>
        <taxon>Bacillota</taxon>
        <taxon>Bacilli</taxon>
        <taxon>Lactobacillales</taxon>
        <taxon>Lactobacillaceae</taxon>
        <taxon>Bombilactobacillus</taxon>
    </lineage>
</organism>
<dbReference type="PANTHER" id="PTHR33219:SF14">
    <property type="entry name" value="PROTEIN COFACTOR ASSEMBLY OF COMPLEX C SUBUNIT B CCB3, CHLOROPLASTIC-RELATED"/>
    <property type="match status" value="1"/>
</dbReference>
<keyword evidence="2" id="KW-0472">Membrane</keyword>
<comment type="caution">
    <text evidence="3">The sequence shown here is derived from an EMBL/GenBank/DDBJ whole genome shotgun (WGS) entry which is preliminary data.</text>
</comment>
<proteinExistence type="inferred from homology"/>
<dbReference type="Pfam" id="PF02325">
    <property type="entry name" value="CCB3_YggT"/>
    <property type="match status" value="1"/>
</dbReference>
<evidence type="ECO:0000256" key="2">
    <source>
        <dbReference type="SAM" id="Phobius"/>
    </source>
</evidence>
<dbReference type="PANTHER" id="PTHR33219">
    <property type="entry name" value="YLMG HOMOLOG PROTEIN 2, CHLOROPLASTIC"/>
    <property type="match status" value="1"/>
</dbReference>
<keyword evidence="4" id="KW-1185">Reference proteome</keyword>
<dbReference type="Proteomes" id="UP000033695">
    <property type="component" value="Unassembled WGS sequence"/>
</dbReference>
<reference evidence="3 4" key="1">
    <citation type="submission" date="2014-12" db="EMBL/GenBank/DDBJ databases">
        <title>Comparative genomics of the lactic acid bacteria isolated from the honey bee gut.</title>
        <authorList>
            <person name="Ellegaard K.M."/>
            <person name="Tamarit D."/>
            <person name="Javelind E."/>
            <person name="Olofsson T."/>
            <person name="Andersson S.G."/>
            <person name="Vasquez A."/>
        </authorList>
    </citation>
    <scope>NUCLEOTIDE SEQUENCE [LARGE SCALE GENOMIC DNA]</scope>
    <source>
        <strain evidence="3 4">Hon2</strain>
    </source>
</reference>
<keyword evidence="2" id="KW-1133">Transmembrane helix</keyword>
<keyword evidence="2" id="KW-0812">Transmembrane</keyword>
<protein>
    <recommendedName>
        <fullName evidence="5">YggT family protein</fullName>
    </recommendedName>
</protein>
<name>A0A0F4KRE9_9LACO</name>
<feature type="transmembrane region" description="Helical" evidence="2">
    <location>
        <begin position="58"/>
        <end position="79"/>
    </location>
</feature>
<evidence type="ECO:0000256" key="1">
    <source>
        <dbReference type="ARBA" id="ARBA00010894"/>
    </source>
</evidence>
<dbReference type="InterPro" id="IPR003425">
    <property type="entry name" value="CCB3/YggT"/>
</dbReference>
<dbReference type="AlphaFoldDB" id="A0A0F4KRE9"/>
<evidence type="ECO:0000313" key="4">
    <source>
        <dbReference type="Proteomes" id="UP000033695"/>
    </source>
</evidence>
<dbReference type="PATRIC" id="fig|1218508.4.peg.1011"/>
<dbReference type="RefSeq" id="WP_045922887.1">
    <property type="nucleotide sequence ID" value="NZ_JAAEDY010000001.1"/>
</dbReference>
<sequence>MTNIVNGLPIILIDLIGLYKWIIIIYCFMTWLPGAVTSKLGMWIGRIVNPFLNLFDRFIPPIFGISLSPIFAFIVLDIIERWIGSIF</sequence>
<dbReference type="HOGENOM" id="CLU_136788_4_3_9"/>
<feature type="transmembrane region" description="Helical" evidence="2">
    <location>
        <begin position="12"/>
        <end position="32"/>
    </location>
</feature>
<comment type="similarity">
    <text evidence="1">Belongs to the YggT family.</text>
</comment>
<gene>
    <name evidence="3" type="ORF">JG29_10260</name>
</gene>
<dbReference type="GO" id="GO:0016020">
    <property type="term" value="C:membrane"/>
    <property type="evidence" value="ECO:0007669"/>
    <property type="project" value="InterPro"/>
</dbReference>
<evidence type="ECO:0000313" key="3">
    <source>
        <dbReference type="EMBL" id="KJY48623.1"/>
    </source>
</evidence>
<accession>A0A0F4KRE9</accession>
<dbReference type="EMBL" id="JXBZ01000008">
    <property type="protein sequence ID" value="KJY48623.1"/>
    <property type="molecule type" value="Genomic_DNA"/>
</dbReference>
<dbReference type="STRING" id="1218508.JG29_10260"/>